<evidence type="ECO:0000313" key="2">
    <source>
        <dbReference type="WBParaSite" id="PS1159_v2.g24407.t2"/>
    </source>
</evidence>
<organism evidence="1 2">
    <name type="scientific">Panagrolaimus sp. PS1159</name>
    <dbReference type="NCBI Taxonomy" id="55785"/>
    <lineage>
        <taxon>Eukaryota</taxon>
        <taxon>Metazoa</taxon>
        <taxon>Ecdysozoa</taxon>
        <taxon>Nematoda</taxon>
        <taxon>Chromadorea</taxon>
        <taxon>Rhabditida</taxon>
        <taxon>Tylenchina</taxon>
        <taxon>Panagrolaimomorpha</taxon>
        <taxon>Panagrolaimoidea</taxon>
        <taxon>Panagrolaimidae</taxon>
        <taxon>Panagrolaimus</taxon>
    </lineage>
</organism>
<dbReference type="WBParaSite" id="PS1159_v2.g24407.t2">
    <property type="protein sequence ID" value="PS1159_v2.g24407.t2"/>
    <property type="gene ID" value="PS1159_v2.g24407"/>
</dbReference>
<sequence length="184" mass="20775">MLKHNEISSQFIVYLFTIVIASFIGIIDTGYIIAVWWSSKIFVKKDEKHSHMADVKTSQSEHSVNILGIFGTDGKDETKEQKAKREAFEENVQYSFIETKGGPDVRSILGAESEKSMMRMDNLVGLEHEGVPIYSVIHGSYFPNYNSSLLLAVQDLITNATKMYYEKNTAVGCMDPSFPNYDLL</sequence>
<protein>
    <submittedName>
        <fullName evidence="2">Uncharacterized protein</fullName>
    </submittedName>
</protein>
<accession>A0AC35G6K0</accession>
<name>A0AC35G6K0_9BILA</name>
<evidence type="ECO:0000313" key="1">
    <source>
        <dbReference type="Proteomes" id="UP000887580"/>
    </source>
</evidence>
<dbReference type="Proteomes" id="UP000887580">
    <property type="component" value="Unplaced"/>
</dbReference>
<proteinExistence type="predicted"/>
<reference evidence="2" key="1">
    <citation type="submission" date="2022-11" db="UniProtKB">
        <authorList>
            <consortium name="WormBaseParasite"/>
        </authorList>
    </citation>
    <scope>IDENTIFICATION</scope>
</reference>